<dbReference type="Proteomes" id="UP000234190">
    <property type="component" value="Unassembled WGS sequence"/>
</dbReference>
<reference evidence="2 3" key="1">
    <citation type="submission" date="2017-10" db="EMBL/GenBank/DDBJ databases">
        <title>Two draft genome sequences of Pusillimonas sp. strains isolated from a nitrate- and radionuclide-contaminated groundwater in Russia.</title>
        <authorList>
            <person name="Grouzdev D.S."/>
            <person name="Tourova T.P."/>
            <person name="Goeva M.A."/>
            <person name="Babich T.L."/>
            <person name="Sokolova D.S."/>
            <person name="Abdullin R."/>
            <person name="Poltaraus A.B."/>
            <person name="Toshchakov S.V."/>
            <person name="Nazina T.N."/>
        </authorList>
    </citation>
    <scope>NUCLEOTIDE SEQUENCE [LARGE SCALE GENOMIC DNA]</scope>
    <source>
        <strain evidence="2 3">JR1/69-3-13</strain>
    </source>
</reference>
<dbReference type="EMBL" id="PDNW01000001">
    <property type="protein sequence ID" value="PLC51532.1"/>
    <property type="molecule type" value="Genomic_DNA"/>
</dbReference>
<evidence type="ECO:0000313" key="3">
    <source>
        <dbReference type="Proteomes" id="UP000234190"/>
    </source>
</evidence>
<dbReference type="RefSeq" id="WP_102072021.1">
    <property type="nucleotide sequence ID" value="NZ_PDNW01000001.1"/>
</dbReference>
<accession>A0A2N4U933</accession>
<proteinExistence type="predicted"/>
<dbReference type="InterPro" id="IPR002539">
    <property type="entry name" value="MaoC-like_dom"/>
</dbReference>
<comment type="caution">
    <text evidence="2">The sequence shown here is derived from an EMBL/GenBank/DDBJ whole genome shotgun (WGS) entry which is preliminary data.</text>
</comment>
<sequence length="164" mass="18241">MMNVPYGELAIGQRSRSRGRTITETDVVSFCMLTGNWLEIHANAEFSSKSMYGQRVVQGGLVFVVSNALLGFDSEVVEAFYGVDKLRFLKPTFIGDTLYAESEVMALRDKGESHGVATALLSAVNQRNERVMSCEFSLLLRRERLTMPPQEGPLPHSAADTKKY</sequence>
<dbReference type="AlphaFoldDB" id="A0A2N4U933"/>
<dbReference type="Gene3D" id="3.10.129.10">
    <property type="entry name" value="Hotdog Thioesterase"/>
    <property type="match status" value="1"/>
</dbReference>
<dbReference type="PANTHER" id="PTHR43664">
    <property type="entry name" value="MONOAMINE OXIDASE-RELATED"/>
    <property type="match status" value="1"/>
</dbReference>
<organism evidence="2 3">
    <name type="scientific">Pollutimonas subterranea</name>
    <dbReference type="NCBI Taxonomy" id="2045210"/>
    <lineage>
        <taxon>Bacteria</taxon>
        <taxon>Pseudomonadati</taxon>
        <taxon>Pseudomonadota</taxon>
        <taxon>Betaproteobacteria</taxon>
        <taxon>Burkholderiales</taxon>
        <taxon>Alcaligenaceae</taxon>
        <taxon>Pollutimonas</taxon>
    </lineage>
</organism>
<dbReference type="OrthoDB" id="6703795at2"/>
<dbReference type="InterPro" id="IPR029069">
    <property type="entry name" value="HotDog_dom_sf"/>
</dbReference>
<protein>
    <submittedName>
        <fullName evidence="2">Dehydratase</fullName>
    </submittedName>
</protein>
<keyword evidence="3" id="KW-1185">Reference proteome</keyword>
<dbReference type="Pfam" id="PF01575">
    <property type="entry name" value="MaoC_dehydratas"/>
    <property type="match status" value="1"/>
</dbReference>
<feature type="domain" description="MaoC-like" evidence="1">
    <location>
        <begin position="12"/>
        <end position="120"/>
    </location>
</feature>
<evidence type="ECO:0000313" key="2">
    <source>
        <dbReference type="EMBL" id="PLC51532.1"/>
    </source>
</evidence>
<evidence type="ECO:0000259" key="1">
    <source>
        <dbReference type="Pfam" id="PF01575"/>
    </source>
</evidence>
<dbReference type="PANTHER" id="PTHR43664:SF1">
    <property type="entry name" value="BETA-METHYLMALYL-COA DEHYDRATASE"/>
    <property type="match status" value="1"/>
</dbReference>
<gene>
    <name evidence="2" type="ORF">CR159_00375</name>
</gene>
<name>A0A2N4U933_9BURK</name>
<dbReference type="InterPro" id="IPR052342">
    <property type="entry name" value="MCH/BMMD"/>
</dbReference>
<dbReference type="SUPFAM" id="SSF54637">
    <property type="entry name" value="Thioesterase/thiol ester dehydrase-isomerase"/>
    <property type="match status" value="1"/>
</dbReference>